<gene>
    <name evidence="1" type="ORF">Pmar_PMAR001197</name>
</gene>
<accession>C5KT49</accession>
<evidence type="ECO:0000313" key="2">
    <source>
        <dbReference type="Proteomes" id="UP000007800"/>
    </source>
</evidence>
<dbReference type="RefSeq" id="XP_002780604.1">
    <property type="nucleotide sequence ID" value="XM_002780558.1"/>
</dbReference>
<dbReference type="AlphaFoldDB" id="C5KT49"/>
<sequence>MAPLNDVSAAAMDCHQPSNETRTTWSPYHSLPSAVLLTIYSYDTVSEIFKRDLLLNKAVHSLLVDTLHIYDLVLGNDNRLIPWPERADALAGPGVTKSVTNDDDFWSSSGKAFMIDRHQNCPACLELPECVCDPEYLIYGLCDRSLITRVEINFYRADYQAGQPIYAPRAVRVFIRDGLDGEWKAVTAIIETKNTSKRLCIQ</sequence>
<name>C5KT49_PERM5</name>
<dbReference type="EMBL" id="GG676168">
    <property type="protein sequence ID" value="EER12399.1"/>
    <property type="molecule type" value="Genomic_DNA"/>
</dbReference>
<keyword evidence="2" id="KW-1185">Reference proteome</keyword>
<protein>
    <submittedName>
        <fullName evidence="1">Uncharacterized protein</fullName>
    </submittedName>
</protein>
<dbReference type="GeneID" id="9057598"/>
<reference evidence="1 2" key="1">
    <citation type="submission" date="2008-07" db="EMBL/GenBank/DDBJ databases">
        <authorList>
            <person name="El-Sayed N."/>
            <person name="Caler E."/>
            <person name="Inman J."/>
            <person name="Amedeo P."/>
            <person name="Hass B."/>
            <person name="Wortman J."/>
        </authorList>
    </citation>
    <scope>NUCLEOTIDE SEQUENCE [LARGE SCALE GENOMIC DNA]</scope>
    <source>
        <strain evidence="2">ATCC 50983 / TXsc</strain>
    </source>
</reference>
<dbReference type="Proteomes" id="UP000007800">
    <property type="component" value="Unassembled WGS sequence"/>
</dbReference>
<proteinExistence type="predicted"/>
<dbReference type="OrthoDB" id="63379at2759"/>
<evidence type="ECO:0000313" key="1">
    <source>
        <dbReference type="EMBL" id="EER12399.1"/>
    </source>
</evidence>
<organism evidence="2">
    <name type="scientific">Perkinsus marinus (strain ATCC 50983 / TXsc)</name>
    <dbReference type="NCBI Taxonomy" id="423536"/>
    <lineage>
        <taxon>Eukaryota</taxon>
        <taxon>Sar</taxon>
        <taxon>Alveolata</taxon>
        <taxon>Perkinsozoa</taxon>
        <taxon>Perkinsea</taxon>
        <taxon>Perkinsida</taxon>
        <taxon>Perkinsidae</taxon>
        <taxon>Perkinsus</taxon>
    </lineage>
</organism>
<dbReference type="InParanoid" id="C5KT49"/>